<dbReference type="SUPFAM" id="SSF69000">
    <property type="entry name" value="FAD-dependent thiol oxidase"/>
    <property type="match status" value="1"/>
</dbReference>
<dbReference type="PROSITE" id="PS51324">
    <property type="entry name" value="ERV_ALR"/>
    <property type="match status" value="1"/>
</dbReference>
<keyword evidence="4" id="KW-0274">FAD</keyword>
<comment type="cofactor">
    <cofactor evidence="1">
        <name>FAD</name>
        <dbReference type="ChEBI" id="CHEBI:57692"/>
    </cofactor>
</comment>
<protein>
    <recommendedName>
        <fullName evidence="2">thiol oxidase</fullName>
        <ecNumber evidence="2">1.8.3.2</ecNumber>
    </recommendedName>
</protein>
<evidence type="ECO:0000256" key="1">
    <source>
        <dbReference type="ARBA" id="ARBA00001974"/>
    </source>
</evidence>
<keyword evidence="3" id="KW-0285">Flavoprotein</keyword>
<keyword evidence="8" id="KW-0472">Membrane</keyword>
<keyword evidence="8" id="KW-0812">Transmembrane</keyword>
<dbReference type="GO" id="GO:0016971">
    <property type="term" value="F:flavin-dependent sulfhydryl oxidase activity"/>
    <property type="evidence" value="ECO:0007669"/>
    <property type="project" value="InterPro"/>
</dbReference>
<reference evidence="10" key="1">
    <citation type="journal article" date="2020" name="Nature">
        <title>Giant virus diversity and host interactions through global metagenomics.</title>
        <authorList>
            <person name="Schulz F."/>
            <person name="Roux S."/>
            <person name="Paez-Espino D."/>
            <person name="Jungbluth S."/>
            <person name="Walsh D.A."/>
            <person name="Denef V.J."/>
            <person name="McMahon K.D."/>
            <person name="Konstantinidis K.T."/>
            <person name="Eloe-Fadrosh E.A."/>
            <person name="Kyrpides N.C."/>
            <person name="Woyke T."/>
        </authorList>
    </citation>
    <scope>NUCLEOTIDE SEQUENCE</scope>
    <source>
        <strain evidence="10">GVMAG-M-3300023174-131</strain>
    </source>
</reference>
<evidence type="ECO:0000259" key="9">
    <source>
        <dbReference type="PROSITE" id="PS51324"/>
    </source>
</evidence>
<organism evidence="10">
    <name type="scientific">viral metagenome</name>
    <dbReference type="NCBI Taxonomy" id="1070528"/>
    <lineage>
        <taxon>unclassified sequences</taxon>
        <taxon>metagenomes</taxon>
        <taxon>organismal metagenomes</taxon>
    </lineage>
</organism>
<evidence type="ECO:0000256" key="5">
    <source>
        <dbReference type="ARBA" id="ARBA00023002"/>
    </source>
</evidence>
<evidence type="ECO:0000256" key="3">
    <source>
        <dbReference type="ARBA" id="ARBA00022630"/>
    </source>
</evidence>
<proteinExistence type="predicted"/>
<keyword evidence="5" id="KW-0560">Oxidoreductase</keyword>
<evidence type="ECO:0000256" key="6">
    <source>
        <dbReference type="ARBA" id="ARBA00023157"/>
    </source>
</evidence>
<dbReference type="GO" id="GO:0005739">
    <property type="term" value="C:mitochondrion"/>
    <property type="evidence" value="ECO:0007669"/>
    <property type="project" value="TreeGrafter"/>
</dbReference>
<dbReference type="PANTHER" id="PTHR12645">
    <property type="entry name" value="ALR/ERV"/>
    <property type="match status" value="1"/>
</dbReference>
<sequence>MAIGPNIWGPHGWKFLHFIAMAYPNEPTNEDKQKYLTFFTLVGDLLPCQLCIDNYKKHLLIYPITDEVLSSKSNLLKWSIDMHNEVNKENNKKVYTYNEAVALISNNYNEEQKKVEPKSDNSKPDNEKPDNAKPDNAKPRSNNLMLYTFIFLFIMLILIAVVYKKT</sequence>
<dbReference type="InterPro" id="IPR017905">
    <property type="entry name" value="ERV/ALR_sulphydryl_oxidase"/>
</dbReference>
<feature type="domain" description="ERV/ALR sulfhydryl oxidase" evidence="9">
    <location>
        <begin position="1"/>
        <end position="108"/>
    </location>
</feature>
<evidence type="ECO:0000256" key="7">
    <source>
        <dbReference type="SAM" id="MobiDB-lite"/>
    </source>
</evidence>
<dbReference type="PANTHER" id="PTHR12645:SF0">
    <property type="entry name" value="FAD-LINKED SULFHYDRYL OXIDASE ALR"/>
    <property type="match status" value="1"/>
</dbReference>
<dbReference type="InterPro" id="IPR036774">
    <property type="entry name" value="ERV/ALR_sulphydryl_oxid_sf"/>
</dbReference>
<feature type="region of interest" description="Disordered" evidence="7">
    <location>
        <begin position="111"/>
        <end position="137"/>
    </location>
</feature>
<evidence type="ECO:0000313" key="10">
    <source>
        <dbReference type="EMBL" id="QHT13313.1"/>
    </source>
</evidence>
<dbReference type="GO" id="GO:0050660">
    <property type="term" value="F:flavin adenine dinucleotide binding"/>
    <property type="evidence" value="ECO:0007669"/>
    <property type="project" value="TreeGrafter"/>
</dbReference>
<keyword evidence="6" id="KW-1015">Disulfide bond</keyword>
<dbReference type="Pfam" id="PF04777">
    <property type="entry name" value="Evr1_Alr"/>
    <property type="match status" value="1"/>
</dbReference>
<dbReference type="EMBL" id="MN739565">
    <property type="protein sequence ID" value="QHT13313.1"/>
    <property type="molecule type" value="Genomic_DNA"/>
</dbReference>
<feature type="transmembrane region" description="Helical" evidence="8">
    <location>
        <begin position="144"/>
        <end position="163"/>
    </location>
</feature>
<dbReference type="Gene3D" id="1.20.120.310">
    <property type="entry name" value="ERV/ALR sulfhydryl oxidase domain"/>
    <property type="match status" value="1"/>
</dbReference>
<keyword evidence="8" id="KW-1133">Transmembrane helix</keyword>
<evidence type="ECO:0000256" key="2">
    <source>
        <dbReference type="ARBA" id="ARBA00012512"/>
    </source>
</evidence>
<dbReference type="EC" id="1.8.3.2" evidence="2"/>
<accession>A0A6C0DA81</accession>
<name>A0A6C0DA81_9ZZZZ</name>
<evidence type="ECO:0000256" key="8">
    <source>
        <dbReference type="SAM" id="Phobius"/>
    </source>
</evidence>
<dbReference type="AlphaFoldDB" id="A0A6C0DA81"/>
<dbReference type="InterPro" id="IPR039799">
    <property type="entry name" value="ALR/ERV"/>
</dbReference>
<evidence type="ECO:0000256" key="4">
    <source>
        <dbReference type="ARBA" id="ARBA00022827"/>
    </source>
</evidence>